<keyword evidence="3" id="KW-1185">Reference proteome</keyword>
<protein>
    <recommendedName>
        <fullName evidence="1">Ig-like domain-containing protein</fullName>
    </recommendedName>
</protein>
<reference evidence="2" key="2">
    <citation type="submission" date="2025-08" db="UniProtKB">
        <authorList>
            <consortium name="Ensembl"/>
        </authorList>
    </citation>
    <scope>IDENTIFICATION</scope>
</reference>
<dbReference type="PANTHER" id="PTHR46013">
    <property type="entry name" value="VASCULAR CELL ADHESION MOLECULE 1"/>
    <property type="match status" value="1"/>
</dbReference>
<organism evidence="2 3">
    <name type="scientific">Denticeps clupeoides</name>
    <name type="common">denticle herring</name>
    <dbReference type="NCBI Taxonomy" id="299321"/>
    <lineage>
        <taxon>Eukaryota</taxon>
        <taxon>Metazoa</taxon>
        <taxon>Chordata</taxon>
        <taxon>Craniata</taxon>
        <taxon>Vertebrata</taxon>
        <taxon>Euteleostomi</taxon>
        <taxon>Actinopterygii</taxon>
        <taxon>Neopterygii</taxon>
        <taxon>Teleostei</taxon>
        <taxon>Clupei</taxon>
        <taxon>Clupeiformes</taxon>
        <taxon>Denticipitoidei</taxon>
        <taxon>Denticipitidae</taxon>
        <taxon>Denticeps</taxon>
    </lineage>
</organism>
<dbReference type="Gene3D" id="2.60.40.10">
    <property type="entry name" value="Immunoglobulins"/>
    <property type="match status" value="3"/>
</dbReference>
<reference evidence="2 3" key="1">
    <citation type="submission" date="2020-06" db="EMBL/GenBank/DDBJ databases">
        <authorList>
            <consortium name="Wellcome Sanger Institute Data Sharing"/>
        </authorList>
    </citation>
    <scope>NUCLEOTIDE SEQUENCE [LARGE SCALE GENOMIC DNA]</scope>
</reference>
<dbReference type="SMART" id="SM00408">
    <property type="entry name" value="IGc2"/>
    <property type="match status" value="2"/>
</dbReference>
<feature type="domain" description="Ig-like" evidence="1">
    <location>
        <begin position="215"/>
        <end position="302"/>
    </location>
</feature>
<evidence type="ECO:0000313" key="3">
    <source>
        <dbReference type="Proteomes" id="UP000694580"/>
    </source>
</evidence>
<dbReference type="Ensembl" id="ENSDCDT00010002180.1">
    <property type="protein sequence ID" value="ENSDCDP00010002093.1"/>
    <property type="gene ID" value="ENSDCDG00010001047.1"/>
</dbReference>
<dbReference type="PROSITE" id="PS50835">
    <property type="entry name" value="IG_LIKE"/>
    <property type="match status" value="2"/>
</dbReference>
<evidence type="ECO:0000313" key="2">
    <source>
        <dbReference type="Ensembl" id="ENSDCDP00010002093.1"/>
    </source>
</evidence>
<dbReference type="InterPro" id="IPR003598">
    <property type="entry name" value="Ig_sub2"/>
</dbReference>
<dbReference type="PANTHER" id="PTHR46013:SF4">
    <property type="entry name" value="B-CELL RECEPTOR CD22-RELATED"/>
    <property type="match status" value="1"/>
</dbReference>
<name>A0AAY3ZY98_9TELE</name>
<dbReference type="InterPro" id="IPR007110">
    <property type="entry name" value="Ig-like_dom"/>
</dbReference>
<evidence type="ECO:0000259" key="1">
    <source>
        <dbReference type="PROSITE" id="PS50835"/>
    </source>
</evidence>
<dbReference type="InterPro" id="IPR003599">
    <property type="entry name" value="Ig_sub"/>
</dbReference>
<dbReference type="Pfam" id="PF13895">
    <property type="entry name" value="Ig_2"/>
    <property type="match status" value="2"/>
</dbReference>
<feature type="domain" description="Ig-like" evidence="1">
    <location>
        <begin position="122"/>
        <end position="212"/>
    </location>
</feature>
<dbReference type="AlphaFoldDB" id="A0AAY3ZY98"/>
<reference evidence="2" key="3">
    <citation type="submission" date="2025-09" db="UniProtKB">
        <authorList>
            <consortium name="Ensembl"/>
        </authorList>
    </citation>
    <scope>IDENTIFICATION</scope>
</reference>
<dbReference type="InterPro" id="IPR013783">
    <property type="entry name" value="Ig-like_fold"/>
</dbReference>
<dbReference type="SMART" id="SM00409">
    <property type="entry name" value="IG"/>
    <property type="match status" value="3"/>
</dbReference>
<dbReference type="GeneTree" id="ENSGT01010000222294"/>
<accession>A0AAY3ZY98</accession>
<sequence length="357" mass="40101">MNGPTPFICSFCVSGVFTEQCWGVTHAAMRVCALKGSSIDLSCTYTFPPNHTLNSSLWYIQWDKSANVKDLRLHEEYLGRVDYLGTKVRESIMRITDVKDSDTNEYRFSILTHEGGSFHSKPGVILNVTELEVKVSPDSVREGQRVTLTCSATCTLSNNPTYIWYKNRQPVSDKHTTRDNRLYLNSCSREDEGSYSCAVRGHEGPAHTLHVIYTPVLVLSDYPKRTLVLISHFMKSVTLTCTSDVSPPVHTYTWYKLNGAETSQVGSGQNYSLTNISSESNAQYFCEAKNDVGARNSTLIISFLIFFIERGHLVSLEEPMVCGRQCPMHNSNLHLNIIADSYTGLSPRLKTPLFYFG</sequence>
<dbReference type="Proteomes" id="UP000694580">
    <property type="component" value="Chromosome 3"/>
</dbReference>
<proteinExistence type="predicted"/>
<dbReference type="InterPro" id="IPR036179">
    <property type="entry name" value="Ig-like_dom_sf"/>
</dbReference>
<dbReference type="SUPFAM" id="SSF48726">
    <property type="entry name" value="Immunoglobulin"/>
    <property type="match status" value="3"/>
</dbReference>